<dbReference type="Gene3D" id="2.30.30.140">
    <property type="match status" value="1"/>
</dbReference>
<sequence>AGAGFKLDITASLPTTSTIPTAKAPQKPGTAGAHLTTSTSIPKGWGAGESAKALFDDDNSIGSFSFHAAGSAVRTKKITSFSSTKDHFAQEPFERFSAHKVREVKEYFPLASSRSEGTFSLPGRRPKLKDRLPIDTYLNATPPGSRSKPKGSSLSEVALLRKKEKHMVEEHAIHDHQGGQAVTMGLFKGVTVAGGGKRLSVMAPVVPKSEKQLETDHFKKAYAALMEMDETSIERQSVFVEDVMEAMKKNGRFRGIFMGTVVWPVIKMKRWEEMERRLKDNLDDFKIETIRFDGFLEFLRGWYTEMGVCPSSLRRDGEDTLLNGEWVGGGLRKETATYKVGDAVEARASGGPFWLPGVVCKAEGGTYGVKYDLVSAWRTVHNLREVMARGGEVFKRREGGEGGKGEQLVLTK</sequence>
<organism evidence="2 3">
    <name type="scientific">Triparma retinervis</name>
    <dbReference type="NCBI Taxonomy" id="2557542"/>
    <lineage>
        <taxon>Eukaryota</taxon>
        <taxon>Sar</taxon>
        <taxon>Stramenopiles</taxon>
        <taxon>Ochrophyta</taxon>
        <taxon>Bolidophyceae</taxon>
        <taxon>Parmales</taxon>
        <taxon>Triparmaceae</taxon>
        <taxon>Triparma</taxon>
    </lineage>
</organism>
<accession>A0A9W7FYZ2</accession>
<keyword evidence="3" id="KW-1185">Reference proteome</keyword>
<comment type="caution">
    <text evidence="2">The sequence shown here is derived from an EMBL/GenBank/DDBJ whole genome shotgun (WGS) entry which is preliminary data.</text>
</comment>
<dbReference type="Proteomes" id="UP001165082">
    <property type="component" value="Unassembled WGS sequence"/>
</dbReference>
<feature type="non-terminal residue" evidence="2">
    <location>
        <position position="412"/>
    </location>
</feature>
<evidence type="ECO:0000313" key="3">
    <source>
        <dbReference type="Proteomes" id="UP001165082"/>
    </source>
</evidence>
<feature type="region of interest" description="Disordered" evidence="1">
    <location>
        <begin position="16"/>
        <end position="44"/>
    </location>
</feature>
<protein>
    <submittedName>
        <fullName evidence="2">Uncharacterized protein</fullName>
    </submittedName>
</protein>
<evidence type="ECO:0000256" key="1">
    <source>
        <dbReference type="SAM" id="MobiDB-lite"/>
    </source>
</evidence>
<reference evidence="2" key="1">
    <citation type="submission" date="2022-07" db="EMBL/GenBank/DDBJ databases">
        <title>Genome analysis of Parmales, a sister group of diatoms, reveals the evolutionary specialization of diatoms from phago-mixotrophs to photoautotrophs.</title>
        <authorList>
            <person name="Ban H."/>
            <person name="Sato S."/>
            <person name="Yoshikawa S."/>
            <person name="Kazumasa Y."/>
            <person name="Nakamura Y."/>
            <person name="Ichinomiya M."/>
            <person name="Saitoh K."/>
            <person name="Sato N."/>
            <person name="Blanc-Mathieu R."/>
            <person name="Endo H."/>
            <person name="Kuwata A."/>
            <person name="Ogata H."/>
        </authorList>
    </citation>
    <scope>NUCLEOTIDE SEQUENCE</scope>
</reference>
<evidence type="ECO:0000313" key="2">
    <source>
        <dbReference type="EMBL" id="GMI28468.1"/>
    </source>
</evidence>
<dbReference type="EMBL" id="BRXZ01008595">
    <property type="protein sequence ID" value="GMI28468.1"/>
    <property type="molecule type" value="Genomic_DNA"/>
</dbReference>
<feature type="non-terminal residue" evidence="2">
    <location>
        <position position="1"/>
    </location>
</feature>
<dbReference type="AlphaFoldDB" id="A0A9W7FYZ2"/>
<proteinExistence type="predicted"/>
<dbReference type="OrthoDB" id="206038at2759"/>
<name>A0A9W7FYZ2_9STRA</name>
<gene>
    <name evidence="2" type="ORF">TrRE_jg10771</name>
</gene>